<dbReference type="InterPro" id="IPR036866">
    <property type="entry name" value="RibonucZ/Hydroxyglut_hydro"/>
</dbReference>
<dbReference type="EMBL" id="ACXX02000002">
    <property type="protein sequence ID" value="EGD49107.1"/>
    <property type="molecule type" value="Genomic_DNA"/>
</dbReference>
<dbReference type="InterPro" id="IPR050855">
    <property type="entry name" value="NDM-1-like"/>
</dbReference>
<reference evidence="3" key="1">
    <citation type="submission" date="2009-07" db="EMBL/GenBank/DDBJ databases">
        <authorList>
            <consortium name="US DOE Joint Genome Institute (JGI-PGF)"/>
            <person name="Lucas S."/>
            <person name="Copeland A."/>
            <person name="Lapidus A."/>
            <person name="Glavina del Rio T."/>
            <person name="Tice H."/>
            <person name="Bruce D."/>
            <person name="Goodwin L."/>
            <person name="Pitluck S."/>
            <person name="Larimer F."/>
            <person name="Land M.L."/>
            <person name="Mouttaki H."/>
            <person name="He Z."/>
            <person name="Zhou J."/>
            <person name="Hemme C.L."/>
        </authorList>
    </citation>
    <scope>NUCLEOTIDE SEQUENCE [LARGE SCALE GENOMIC DNA]</scope>
    <source>
        <strain evidence="3">DSM 2782</strain>
    </source>
</reference>
<dbReference type="InterPro" id="IPR001279">
    <property type="entry name" value="Metallo-B-lactamas"/>
</dbReference>
<dbReference type="Proteomes" id="UP000003860">
    <property type="component" value="Unassembled WGS sequence"/>
</dbReference>
<name>F1T9C5_9FIRM</name>
<organism evidence="3 4">
    <name type="scientific">Ruminiclostridium papyrosolvens DSM 2782</name>
    <dbReference type="NCBI Taxonomy" id="588581"/>
    <lineage>
        <taxon>Bacteria</taxon>
        <taxon>Bacillati</taxon>
        <taxon>Bacillota</taxon>
        <taxon>Clostridia</taxon>
        <taxon>Eubacteriales</taxon>
        <taxon>Oscillospiraceae</taxon>
        <taxon>Ruminiclostridium</taxon>
    </lineage>
</organism>
<evidence type="ECO:0000313" key="3">
    <source>
        <dbReference type="EMBL" id="EGD49107.1"/>
    </source>
</evidence>
<protein>
    <submittedName>
        <fullName evidence="3">Beta-lactamase domain protein</fullName>
    </submittedName>
</protein>
<evidence type="ECO:0000313" key="4">
    <source>
        <dbReference type="Proteomes" id="UP000003860"/>
    </source>
</evidence>
<dbReference type="Gene3D" id="3.60.15.10">
    <property type="entry name" value="Ribonuclease Z/Hydroxyacylglutathione hydrolase-like"/>
    <property type="match status" value="1"/>
</dbReference>
<feature type="coiled-coil region" evidence="1">
    <location>
        <begin position="112"/>
        <end position="139"/>
    </location>
</feature>
<dbReference type="OrthoDB" id="9761531at2"/>
<dbReference type="Pfam" id="PF00753">
    <property type="entry name" value="Lactamase_B"/>
    <property type="match status" value="1"/>
</dbReference>
<evidence type="ECO:0000256" key="1">
    <source>
        <dbReference type="SAM" id="Coils"/>
    </source>
</evidence>
<gene>
    <name evidence="3" type="ORF">Cpap_3536</name>
</gene>
<proteinExistence type="predicted"/>
<reference evidence="3" key="2">
    <citation type="submission" date="2011-01" db="EMBL/GenBank/DDBJ databases">
        <title>The Non-contiguous Finished genome of Clostridium papyrosolvens.</title>
        <authorList>
            <person name="Lucas S."/>
            <person name="Copeland A."/>
            <person name="Lapidus A."/>
            <person name="Cheng J.-F."/>
            <person name="Goodwin L."/>
            <person name="Pitluck S."/>
            <person name="Misra M."/>
            <person name="Chertkov O."/>
            <person name="Detter J.C."/>
            <person name="Han C."/>
            <person name="Tapia R."/>
            <person name="Land M."/>
            <person name="Hauser L."/>
            <person name="Kyrpides N."/>
            <person name="Ivanova N."/>
            <person name="Pagani I."/>
            <person name="Mouttaki H."/>
            <person name="He Z."/>
            <person name="Zhou J."/>
            <person name="Hemme C.L."/>
            <person name="Woyke T."/>
        </authorList>
    </citation>
    <scope>NUCLEOTIDE SEQUENCE [LARGE SCALE GENOMIC DNA]</scope>
    <source>
        <strain evidence="3">DSM 2782</strain>
    </source>
</reference>
<dbReference type="PANTHER" id="PTHR42951">
    <property type="entry name" value="METALLO-BETA-LACTAMASE DOMAIN-CONTAINING"/>
    <property type="match status" value="1"/>
</dbReference>
<feature type="domain" description="Metallo-beta-lactamase" evidence="2">
    <location>
        <begin position="22"/>
        <end position="238"/>
    </location>
</feature>
<dbReference type="eggNOG" id="COG0491">
    <property type="taxonomic scope" value="Bacteria"/>
</dbReference>
<keyword evidence="1" id="KW-0175">Coiled coil</keyword>
<sequence>MKISEGLAMLELKSNVPNVEGIMYPVIIWDEKELVLIDTGLPGQGTTILDLIEKEGVSPQKLTKIIITHHDMDHVGGLTEIIKKVEAVSGKKVEVLSHETEKPYIQGDLMPLKFTKDKLDELKKQMEALSAEKRQQYQSLFSSNKPVVTETLSDNQQLPYCGGMTIIHTPGHTKGHICVYLNRYKTLVAGDSMNFEINSEGELRLTGPNPHFTYNMNEAVESMGKFRACNIHEIICYHCGKMGNNVTEQINELLK</sequence>
<dbReference type="STRING" id="588581.Cpap_3536"/>
<evidence type="ECO:0000259" key="2">
    <source>
        <dbReference type="SMART" id="SM00849"/>
    </source>
</evidence>
<dbReference type="PANTHER" id="PTHR42951:SF15">
    <property type="entry name" value="METALLO-BETA-LACTAMASE SUPERFAMILY PROTEIN"/>
    <property type="match status" value="1"/>
</dbReference>
<dbReference type="SMART" id="SM00849">
    <property type="entry name" value="Lactamase_B"/>
    <property type="match status" value="1"/>
</dbReference>
<dbReference type="RefSeq" id="WP_004617239.1">
    <property type="nucleotide sequence ID" value="NZ_ACXX02000002.1"/>
</dbReference>
<dbReference type="CDD" id="cd07721">
    <property type="entry name" value="yflN-like_MBL-fold"/>
    <property type="match status" value="1"/>
</dbReference>
<dbReference type="AlphaFoldDB" id="F1T9C5"/>
<keyword evidence="4" id="KW-1185">Reference proteome</keyword>
<comment type="caution">
    <text evidence="3">The sequence shown here is derived from an EMBL/GenBank/DDBJ whole genome shotgun (WGS) entry which is preliminary data.</text>
</comment>
<dbReference type="SUPFAM" id="SSF56281">
    <property type="entry name" value="Metallo-hydrolase/oxidoreductase"/>
    <property type="match status" value="1"/>
</dbReference>
<accession>F1T9C5</accession>